<dbReference type="CDD" id="cd10283">
    <property type="entry name" value="MnuA_DNase1-like"/>
    <property type="match status" value="1"/>
</dbReference>
<protein>
    <recommendedName>
        <fullName evidence="4">Endonuclease/exonuclease/phosphatase domain-containing protein</fullName>
    </recommendedName>
</protein>
<dbReference type="PROSITE" id="PS51257">
    <property type="entry name" value="PROKAR_LIPOPROTEIN"/>
    <property type="match status" value="1"/>
</dbReference>
<evidence type="ECO:0008006" key="4">
    <source>
        <dbReference type="Google" id="ProtNLM"/>
    </source>
</evidence>
<name>A0A4V2NIA1_9MOLU</name>
<dbReference type="RefSeq" id="WP_131613039.1">
    <property type="nucleotide sequence ID" value="NZ_PSZP01000001.1"/>
</dbReference>
<dbReference type="Proteomes" id="UP000291072">
    <property type="component" value="Unassembled WGS sequence"/>
</dbReference>
<dbReference type="NCBIfam" id="NF045851">
    <property type="entry name" value="mem_nucl_MnuA"/>
    <property type="match status" value="1"/>
</dbReference>
<accession>A0A4V2NIA1</accession>
<comment type="caution">
    <text evidence="2">The sequence shown here is derived from an EMBL/GenBank/DDBJ whole genome shotgun (WGS) entry which is preliminary data.</text>
</comment>
<evidence type="ECO:0000256" key="1">
    <source>
        <dbReference type="SAM" id="MobiDB-lite"/>
    </source>
</evidence>
<dbReference type="InterPro" id="IPR036691">
    <property type="entry name" value="Endo/exonu/phosph_ase_sf"/>
</dbReference>
<dbReference type="SUPFAM" id="SSF56219">
    <property type="entry name" value="DNase I-like"/>
    <property type="match status" value="1"/>
</dbReference>
<evidence type="ECO:0000313" key="3">
    <source>
        <dbReference type="Proteomes" id="UP000291072"/>
    </source>
</evidence>
<dbReference type="Gene3D" id="3.60.10.10">
    <property type="entry name" value="Endonuclease/exonuclease/phosphatase"/>
    <property type="match status" value="1"/>
</dbReference>
<dbReference type="OrthoDB" id="403989at2"/>
<proteinExistence type="predicted"/>
<dbReference type="EMBL" id="PSZP01000001">
    <property type="protein sequence ID" value="TCG12086.1"/>
    <property type="molecule type" value="Genomic_DNA"/>
</dbReference>
<sequence length="365" mass="40684">MKRKIIYALTPLAIATPIALTISCGLKKDKTETPNPNDSKKDETKAPDSNKPKQDEIKTPEKSLATGEYKIGFWNILNDGKGKGYKNSAIAKVIKYNKMTMVGLAEVDDTKAVTTIADYLSEYTNNPWKAVYTKHKSGTLAGGSSATVEHYGFVYRSDLYTPENFDNTTEPGAIYANPKLSGMQYKRPPFGVKFKTKNSEFTAAIIHADGPGKGKGETKDQHGNGVQEVWEAKNLPTVMDWFDQHDGSNKNMIFMGDTNIHTTYKNEPFNSLVDKGYKPMLKLGSANSTSLGTKVDNYANTYDKIFTNIASANSGDYYKLYNVFKDNIIDQQTLLKETQDANKHYKNLIRSAISDHCPVWAIYNL</sequence>
<reference evidence="2 3" key="1">
    <citation type="submission" date="2018-02" db="EMBL/GenBank/DDBJ databases">
        <title>Mycoplasma marinum and Mycoplasma todarodis sp. nov., moderately halophilic and psychrotolerant mycoplasmas isolated from cephalopods.</title>
        <authorList>
            <person name="Viver T."/>
        </authorList>
    </citation>
    <scope>NUCLEOTIDE SEQUENCE [LARGE SCALE GENOMIC DNA]</scope>
    <source>
        <strain evidence="2 3">5H</strain>
    </source>
</reference>
<evidence type="ECO:0000313" key="2">
    <source>
        <dbReference type="EMBL" id="TCG12086.1"/>
    </source>
</evidence>
<keyword evidence="3" id="KW-1185">Reference proteome</keyword>
<dbReference type="AlphaFoldDB" id="A0A4V2NIA1"/>
<gene>
    <name evidence="2" type="ORF">C4B25_00125</name>
</gene>
<organism evidence="2 3">
    <name type="scientific">Mycoplasma todarodis</name>
    <dbReference type="NCBI Taxonomy" id="1937191"/>
    <lineage>
        <taxon>Bacteria</taxon>
        <taxon>Bacillati</taxon>
        <taxon>Mycoplasmatota</taxon>
        <taxon>Mollicutes</taxon>
        <taxon>Mycoplasmataceae</taxon>
        <taxon>Mycoplasma</taxon>
    </lineage>
</organism>
<feature type="region of interest" description="Disordered" evidence="1">
    <location>
        <begin position="26"/>
        <end position="61"/>
    </location>
</feature>